<protein>
    <submittedName>
        <fullName evidence="1">Uncharacterized protein</fullName>
    </submittedName>
</protein>
<dbReference type="AlphaFoldDB" id="C6ARC6"/>
<organism evidence="1 2">
    <name type="scientific">Rhizobium leguminosarum bv. trifolii (strain WSM1325)</name>
    <dbReference type="NCBI Taxonomy" id="395491"/>
    <lineage>
        <taxon>Bacteria</taxon>
        <taxon>Pseudomonadati</taxon>
        <taxon>Pseudomonadota</taxon>
        <taxon>Alphaproteobacteria</taxon>
        <taxon>Hyphomicrobiales</taxon>
        <taxon>Rhizobiaceae</taxon>
        <taxon>Rhizobium/Agrobacterium group</taxon>
        <taxon>Rhizobium</taxon>
    </lineage>
</organism>
<dbReference type="HOGENOM" id="CLU_3065504_0_0_5"/>
<gene>
    <name evidence="1" type="ordered locus">Rleg_0776</name>
</gene>
<dbReference type="EMBL" id="CP001622">
    <property type="protein sequence ID" value="ACS55076.1"/>
    <property type="molecule type" value="Genomic_DNA"/>
</dbReference>
<dbReference type="KEGG" id="rlg:Rleg_0776"/>
<name>C6ARC6_RHILS</name>
<evidence type="ECO:0000313" key="2">
    <source>
        <dbReference type="Proteomes" id="UP000002256"/>
    </source>
</evidence>
<evidence type="ECO:0000313" key="1">
    <source>
        <dbReference type="EMBL" id="ACS55076.1"/>
    </source>
</evidence>
<reference evidence="1 2" key="1">
    <citation type="journal article" date="2010" name="Stand. Genomic Sci.">
        <title>Complete genome sequence of Rhizobium leguminosarum bv. trifolii strain WSM1325, an effective microsymbiont of annual Mediterranean clovers.</title>
        <authorList>
            <person name="Reeve W."/>
            <person name="O'Hara G."/>
            <person name="Chain P."/>
            <person name="Ardley J."/>
            <person name="Brau L."/>
            <person name="Nandesena K."/>
            <person name="Tiwari R."/>
            <person name="Copeland A."/>
            <person name="Nolan M."/>
            <person name="Han C."/>
            <person name="Brettin T."/>
            <person name="Land M."/>
            <person name="Ovchinikova G."/>
            <person name="Ivanova N."/>
            <person name="Mavromatis K."/>
            <person name="Markowitz V."/>
            <person name="Kyrpides N."/>
            <person name="Melino V."/>
            <person name="Denton M."/>
            <person name="Yates R."/>
            <person name="Howieson J."/>
        </authorList>
    </citation>
    <scope>NUCLEOTIDE SEQUENCE [LARGE SCALE GENOMIC DNA]</scope>
    <source>
        <strain evidence="1 2">WSM1325</strain>
    </source>
</reference>
<accession>C6ARC6</accession>
<proteinExistence type="predicted"/>
<sequence length="53" mass="6032">MTFIGKQDLLDSANASRREQAEFHLRYMIFASTLKLSAAMKIPAFGDLSNIRR</sequence>
<dbReference type="Proteomes" id="UP000002256">
    <property type="component" value="Chromosome"/>
</dbReference>